<keyword evidence="3" id="KW-0234">DNA repair</keyword>
<dbReference type="GO" id="GO:0008263">
    <property type="term" value="F:pyrimidine-specific mismatch base pair DNA N-glycosylase activity"/>
    <property type="evidence" value="ECO:0007669"/>
    <property type="project" value="TreeGrafter"/>
</dbReference>
<proteinExistence type="predicted"/>
<dbReference type="Pfam" id="PF03167">
    <property type="entry name" value="UDG"/>
    <property type="match status" value="1"/>
</dbReference>
<protein>
    <submittedName>
        <fullName evidence="5">Uracil-DNA glycosylase superfamily</fullName>
    </submittedName>
</protein>
<keyword evidence="6" id="KW-1185">Reference proteome</keyword>
<evidence type="ECO:0000313" key="6">
    <source>
        <dbReference type="Proteomes" id="UP000000343"/>
    </source>
</evidence>
<dbReference type="SMART" id="SM00987">
    <property type="entry name" value="UreE_C"/>
    <property type="match status" value="1"/>
</dbReference>
<name>E8X500_GRATM</name>
<sequence>MAKPIGTADWTWKGIWRFCINAENLAVVRHATAPTLRLSDLLRRNLDVVFCGINPALSAARAGHHFSSHSNRFWRVLHLAGFTPHVIKPENDRTILQFGCGLTAAVERPTVRASELSGHEFHEAATALERTLRHYQPRYVAFLGKPAFAAIFRQRRVDWGPQAMRFSGAHVWVLPNPSGLNRAFNLEALVTFYRELRTASRQLDSSDGSLET</sequence>
<dbReference type="GO" id="GO:0004844">
    <property type="term" value="F:uracil DNA N-glycosylase activity"/>
    <property type="evidence" value="ECO:0007669"/>
    <property type="project" value="TreeGrafter"/>
</dbReference>
<dbReference type="RefSeq" id="WP_013578520.1">
    <property type="nucleotide sequence ID" value="NC_015064.1"/>
</dbReference>
<dbReference type="Gene3D" id="3.40.470.10">
    <property type="entry name" value="Uracil-DNA glycosylase-like domain"/>
    <property type="match status" value="1"/>
</dbReference>
<dbReference type="NCBIfam" id="NF007570">
    <property type="entry name" value="PRK10201.1"/>
    <property type="match status" value="1"/>
</dbReference>
<dbReference type="eggNOG" id="COG3663">
    <property type="taxonomic scope" value="Bacteria"/>
</dbReference>
<dbReference type="CDD" id="cd10028">
    <property type="entry name" value="UDG-F2_TDG_MUG"/>
    <property type="match status" value="1"/>
</dbReference>
<accession>E8X500</accession>
<dbReference type="InterPro" id="IPR036895">
    <property type="entry name" value="Uracil-DNA_glycosylase-like_sf"/>
</dbReference>
<feature type="domain" description="Uracil-DNA glycosylase-like" evidence="4">
    <location>
        <begin position="39"/>
        <end position="197"/>
    </location>
</feature>
<dbReference type="InterPro" id="IPR005122">
    <property type="entry name" value="Uracil-DNA_glycosylase-like"/>
</dbReference>
<dbReference type="AlphaFoldDB" id="E8X500"/>
<dbReference type="SMART" id="SM00986">
    <property type="entry name" value="UDG"/>
    <property type="match status" value="1"/>
</dbReference>
<dbReference type="PANTHER" id="PTHR12159:SF9">
    <property type="entry name" value="G_T MISMATCH-SPECIFIC THYMINE DNA GLYCOSYLASE"/>
    <property type="match status" value="1"/>
</dbReference>
<gene>
    <name evidence="5" type="ordered locus">AciX9_0114</name>
</gene>
<reference evidence="6" key="1">
    <citation type="submission" date="2011-01" db="EMBL/GenBank/DDBJ databases">
        <title>Complete sequence of chromosome of Acidobacterium sp. MP5ACTX9.</title>
        <authorList>
            <consortium name="US DOE Joint Genome Institute"/>
            <person name="Lucas S."/>
            <person name="Copeland A."/>
            <person name="Lapidus A."/>
            <person name="Cheng J.-F."/>
            <person name="Goodwin L."/>
            <person name="Pitluck S."/>
            <person name="Teshima H."/>
            <person name="Detter J.C."/>
            <person name="Han C."/>
            <person name="Tapia R."/>
            <person name="Land M."/>
            <person name="Hauser L."/>
            <person name="Kyrpides N."/>
            <person name="Ivanova N."/>
            <person name="Ovchinnikova G."/>
            <person name="Pagani I."/>
            <person name="Rawat S.R."/>
            <person name="Mannisto M."/>
            <person name="Haggblom M.M."/>
            <person name="Woyke T."/>
        </authorList>
    </citation>
    <scope>NUCLEOTIDE SEQUENCE [LARGE SCALE GENOMIC DNA]</scope>
    <source>
        <strain evidence="6">MP5ACTX9</strain>
    </source>
</reference>
<dbReference type="SUPFAM" id="SSF52141">
    <property type="entry name" value="Uracil-DNA glycosylase-like"/>
    <property type="match status" value="1"/>
</dbReference>
<organism evidence="6">
    <name type="scientific">Granulicella tundricola (strain ATCC BAA-1859 / DSM 23138 / MP5ACTX9)</name>
    <dbReference type="NCBI Taxonomy" id="1198114"/>
    <lineage>
        <taxon>Bacteria</taxon>
        <taxon>Pseudomonadati</taxon>
        <taxon>Acidobacteriota</taxon>
        <taxon>Terriglobia</taxon>
        <taxon>Terriglobales</taxon>
        <taxon>Acidobacteriaceae</taxon>
        <taxon>Granulicella</taxon>
    </lineage>
</organism>
<dbReference type="Proteomes" id="UP000000343">
    <property type="component" value="Chromosome"/>
</dbReference>
<evidence type="ECO:0000259" key="4">
    <source>
        <dbReference type="SMART" id="SM00986"/>
    </source>
</evidence>
<evidence type="ECO:0000256" key="3">
    <source>
        <dbReference type="ARBA" id="ARBA00023204"/>
    </source>
</evidence>
<evidence type="ECO:0000256" key="1">
    <source>
        <dbReference type="ARBA" id="ARBA00022763"/>
    </source>
</evidence>
<dbReference type="OrthoDB" id="9799921at2"/>
<evidence type="ECO:0000256" key="2">
    <source>
        <dbReference type="ARBA" id="ARBA00022801"/>
    </source>
</evidence>
<dbReference type="KEGG" id="acm:AciX9_0114"/>
<dbReference type="STRING" id="1198114.AciX9_0114"/>
<evidence type="ECO:0000313" key="5">
    <source>
        <dbReference type="EMBL" id="ADW67192.1"/>
    </source>
</evidence>
<dbReference type="GO" id="GO:0006285">
    <property type="term" value="P:base-excision repair, AP site formation"/>
    <property type="evidence" value="ECO:0007669"/>
    <property type="project" value="InterPro"/>
</dbReference>
<keyword evidence="1" id="KW-0227">DNA damage</keyword>
<dbReference type="PANTHER" id="PTHR12159">
    <property type="entry name" value="G/T AND G/U MISMATCH-SPECIFIC DNA GLYCOSYLASE"/>
    <property type="match status" value="1"/>
</dbReference>
<dbReference type="InterPro" id="IPR015637">
    <property type="entry name" value="MUG/TDG"/>
</dbReference>
<dbReference type="HOGENOM" id="CLU_042829_3_0_0"/>
<keyword evidence="2" id="KW-0378">Hydrolase</keyword>
<dbReference type="PaxDb" id="1198114-AciX9_0114"/>
<dbReference type="EMBL" id="CP002480">
    <property type="protein sequence ID" value="ADW67192.1"/>
    <property type="molecule type" value="Genomic_DNA"/>
</dbReference>